<evidence type="ECO:0000313" key="2">
    <source>
        <dbReference type="Proteomes" id="UP000035680"/>
    </source>
</evidence>
<evidence type="ECO:0000313" key="3">
    <source>
        <dbReference type="WBParaSite" id="SVE_0603300.1"/>
    </source>
</evidence>
<organism evidence="2 3">
    <name type="scientific">Strongyloides venezuelensis</name>
    <name type="common">Threadworm</name>
    <dbReference type="NCBI Taxonomy" id="75913"/>
    <lineage>
        <taxon>Eukaryota</taxon>
        <taxon>Metazoa</taxon>
        <taxon>Ecdysozoa</taxon>
        <taxon>Nematoda</taxon>
        <taxon>Chromadorea</taxon>
        <taxon>Rhabditida</taxon>
        <taxon>Tylenchina</taxon>
        <taxon>Panagrolaimomorpha</taxon>
        <taxon>Strongyloidoidea</taxon>
        <taxon>Strongyloididae</taxon>
        <taxon>Strongyloides</taxon>
    </lineage>
</organism>
<dbReference type="AlphaFoldDB" id="A0A0K0FB27"/>
<protein>
    <submittedName>
        <fullName evidence="3">Ankyrin repeat-containing protein</fullName>
    </submittedName>
</protein>
<feature type="compositionally biased region" description="Low complexity" evidence="1">
    <location>
        <begin position="117"/>
        <end position="169"/>
    </location>
</feature>
<reference evidence="3" key="2">
    <citation type="submission" date="2015-08" db="UniProtKB">
        <authorList>
            <consortium name="WormBaseParasite"/>
        </authorList>
    </citation>
    <scope>IDENTIFICATION</scope>
</reference>
<proteinExistence type="predicted"/>
<feature type="region of interest" description="Disordered" evidence="1">
    <location>
        <begin position="114"/>
        <end position="221"/>
    </location>
</feature>
<accession>A0A0K0FB27</accession>
<keyword evidence="2" id="KW-1185">Reference proteome</keyword>
<dbReference type="STRING" id="75913.A0A0K0FB27"/>
<name>A0A0K0FB27_STRVS</name>
<feature type="compositionally biased region" description="Polar residues" evidence="1">
    <location>
        <begin position="173"/>
        <end position="221"/>
    </location>
</feature>
<sequence>MTPNETYFTSVFLSTIDPMIELAMDYVLDGNEPDVDPYNTVNDIIKDVINQTTIKNFVEKVKKISFAYPTNATIKNFTEKMKNITYGNPINITIVRNSSTITEDTIEGYLPINISIPSTPVESSTTPTSSTDSKNTTTKSETNSTKNKTAPTTTTTTSTSTTTTTTTTKKNSHQQSSINVQLPNKNLPSLTNKDMSTPTTLKTNDQKVPTKISSSSGKNTPRVTSRFEGILIKNPVIPRTSGLGYQLMKLYQ</sequence>
<evidence type="ECO:0000256" key="1">
    <source>
        <dbReference type="SAM" id="MobiDB-lite"/>
    </source>
</evidence>
<dbReference type="Proteomes" id="UP000035680">
    <property type="component" value="Unassembled WGS sequence"/>
</dbReference>
<reference evidence="2" key="1">
    <citation type="submission" date="2014-07" db="EMBL/GenBank/DDBJ databases">
        <authorList>
            <person name="Martin A.A"/>
            <person name="De Silva N."/>
        </authorList>
    </citation>
    <scope>NUCLEOTIDE SEQUENCE</scope>
</reference>
<dbReference type="WBParaSite" id="SVE_0603300.1">
    <property type="protein sequence ID" value="SVE_0603300.1"/>
    <property type="gene ID" value="SVE_0603300"/>
</dbReference>